<keyword evidence="1" id="KW-0732">Signal</keyword>
<reference evidence="2" key="1">
    <citation type="submission" date="2018-01" db="EMBL/GenBank/DDBJ databases">
        <title>An insight into the sialome of Amazonian anophelines.</title>
        <authorList>
            <person name="Ribeiro J.M."/>
            <person name="Scarpassa V."/>
            <person name="Calvo E."/>
        </authorList>
    </citation>
    <scope>NUCLEOTIDE SEQUENCE</scope>
    <source>
        <tissue evidence="2">Salivary glands</tissue>
    </source>
</reference>
<proteinExistence type="predicted"/>
<dbReference type="AlphaFoldDB" id="A0A2M3ZX66"/>
<feature type="signal peptide" evidence="1">
    <location>
        <begin position="1"/>
        <end position="19"/>
    </location>
</feature>
<evidence type="ECO:0000256" key="1">
    <source>
        <dbReference type="SAM" id="SignalP"/>
    </source>
</evidence>
<protein>
    <submittedName>
        <fullName evidence="2">Putative secreted peptide</fullName>
    </submittedName>
</protein>
<sequence>MQLQMIISHFVSHTLVVAASSPQSGGGNGWIYPIHPPKNTPAAFASAENGQSYRSLERVCVAKRWLFEPKKKKGKKNPPDCAYYCQHTSRSPPDVVCIRQ</sequence>
<feature type="chain" id="PRO_5014707969" evidence="1">
    <location>
        <begin position="20"/>
        <end position="100"/>
    </location>
</feature>
<dbReference type="EMBL" id="GGFM01012393">
    <property type="protein sequence ID" value="MBW33144.1"/>
    <property type="molecule type" value="Transcribed_RNA"/>
</dbReference>
<organism evidence="2">
    <name type="scientific">Anopheles braziliensis</name>
    <dbReference type="NCBI Taxonomy" id="58242"/>
    <lineage>
        <taxon>Eukaryota</taxon>
        <taxon>Metazoa</taxon>
        <taxon>Ecdysozoa</taxon>
        <taxon>Arthropoda</taxon>
        <taxon>Hexapoda</taxon>
        <taxon>Insecta</taxon>
        <taxon>Pterygota</taxon>
        <taxon>Neoptera</taxon>
        <taxon>Endopterygota</taxon>
        <taxon>Diptera</taxon>
        <taxon>Nematocera</taxon>
        <taxon>Culicoidea</taxon>
        <taxon>Culicidae</taxon>
        <taxon>Anophelinae</taxon>
        <taxon>Anopheles</taxon>
    </lineage>
</organism>
<accession>A0A2M3ZX66</accession>
<name>A0A2M3ZX66_9DIPT</name>
<evidence type="ECO:0000313" key="2">
    <source>
        <dbReference type="EMBL" id="MBW33144.1"/>
    </source>
</evidence>